<evidence type="ECO:0000256" key="1">
    <source>
        <dbReference type="SAM" id="MobiDB-lite"/>
    </source>
</evidence>
<feature type="compositionally biased region" description="Basic and acidic residues" evidence="1">
    <location>
        <begin position="83"/>
        <end position="98"/>
    </location>
</feature>
<name>A0A9X0DE11_9CNID</name>
<keyword evidence="3" id="KW-1185">Reference proteome</keyword>
<dbReference type="Proteomes" id="UP001163046">
    <property type="component" value="Unassembled WGS sequence"/>
</dbReference>
<evidence type="ECO:0000313" key="2">
    <source>
        <dbReference type="EMBL" id="KAJ7394559.1"/>
    </source>
</evidence>
<sequence>MKTTRIQIQTLTLPEYPHRQRKNNNEENVEIGVGGQINLETTSRTALDENSSEVQHEDLDNEPPQVTDDCANRETEYANPEKVVSREKDGGGKDEAHRDKLTAMKKFQETTRQRSSAIIVGAIGHAGLEREEKRPKVTMQINEKQKH</sequence>
<reference evidence="2" key="1">
    <citation type="submission" date="2023-01" db="EMBL/GenBank/DDBJ databases">
        <title>Genome assembly of the deep-sea coral Lophelia pertusa.</title>
        <authorList>
            <person name="Herrera S."/>
            <person name="Cordes E."/>
        </authorList>
    </citation>
    <scope>NUCLEOTIDE SEQUENCE</scope>
    <source>
        <strain evidence="2">USNM1676648</strain>
        <tissue evidence="2">Polyp</tissue>
    </source>
</reference>
<dbReference type="AlphaFoldDB" id="A0A9X0DE11"/>
<feature type="region of interest" description="Disordered" evidence="1">
    <location>
        <begin position="15"/>
        <end position="98"/>
    </location>
</feature>
<protein>
    <submittedName>
        <fullName evidence="2">Uncharacterized protein</fullName>
    </submittedName>
</protein>
<accession>A0A9X0DE11</accession>
<organism evidence="2 3">
    <name type="scientific">Desmophyllum pertusum</name>
    <dbReference type="NCBI Taxonomy" id="174260"/>
    <lineage>
        <taxon>Eukaryota</taxon>
        <taxon>Metazoa</taxon>
        <taxon>Cnidaria</taxon>
        <taxon>Anthozoa</taxon>
        <taxon>Hexacorallia</taxon>
        <taxon>Scleractinia</taxon>
        <taxon>Caryophylliina</taxon>
        <taxon>Caryophylliidae</taxon>
        <taxon>Desmophyllum</taxon>
    </lineage>
</organism>
<comment type="caution">
    <text evidence="2">The sequence shown here is derived from an EMBL/GenBank/DDBJ whole genome shotgun (WGS) entry which is preliminary data.</text>
</comment>
<feature type="compositionally biased region" description="Polar residues" evidence="1">
    <location>
        <begin position="38"/>
        <end position="53"/>
    </location>
</feature>
<evidence type="ECO:0000313" key="3">
    <source>
        <dbReference type="Proteomes" id="UP001163046"/>
    </source>
</evidence>
<dbReference type="EMBL" id="MU825396">
    <property type="protein sequence ID" value="KAJ7394559.1"/>
    <property type="molecule type" value="Genomic_DNA"/>
</dbReference>
<gene>
    <name evidence="2" type="ORF">OS493_000375</name>
</gene>
<proteinExistence type="predicted"/>